<feature type="region of interest" description="Disordered" evidence="1">
    <location>
        <begin position="36"/>
        <end position="55"/>
    </location>
</feature>
<protein>
    <submittedName>
        <fullName evidence="2">Uncharacterized protein</fullName>
    </submittedName>
</protein>
<feature type="region of interest" description="Disordered" evidence="1">
    <location>
        <begin position="92"/>
        <end position="111"/>
    </location>
</feature>
<dbReference type="AlphaFoldDB" id="A0A0C9UC50"/>
<accession>A0A0C9UC50</accession>
<reference evidence="2 3" key="1">
    <citation type="submission" date="2014-06" db="EMBL/GenBank/DDBJ databases">
        <title>Evolutionary Origins and Diversification of the Mycorrhizal Mutualists.</title>
        <authorList>
            <consortium name="DOE Joint Genome Institute"/>
            <consortium name="Mycorrhizal Genomics Consortium"/>
            <person name="Kohler A."/>
            <person name="Kuo A."/>
            <person name="Nagy L.G."/>
            <person name="Floudas D."/>
            <person name="Copeland A."/>
            <person name="Barry K.W."/>
            <person name="Cichocki N."/>
            <person name="Veneault-Fourrey C."/>
            <person name="LaButti K."/>
            <person name="Lindquist E.A."/>
            <person name="Lipzen A."/>
            <person name="Lundell T."/>
            <person name="Morin E."/>
            <person name="Murat C."/>
            <person name="Riley R."/>
            <person name="Ohm R."/>
            <person name="Sun H."/>
            <person name="Tunlid A."/>
            <person name="Henrissat B."/>
            <person name="Grigoriev I.V."/>
            <person name="Hibbett D.S."/>
            <person name="Martin F."/>
        </authorList>
    </citation>
    <scope>NUCLEOTIDE SEQUENCE [LARGE SCALE GENOMIC DNA]</scope>
    <source>
        <strain evidence="2 3">SS14</strain>
    </source>
</reference>
<evidence type="ECO:0000313" key="2">
    <source>
        <dbReference type="EMBL" id="KIJ23021.1"/>
    </source>
</evidence>
<evidence type="ECO:0000256" key="1">
    <source>
        <dbReference type="SAM" id="MobiDB-lite"/>
    </source>
</evidence>
<dbReference type="HOGENOM" id="CLU_1504386_0_0_1"/>
<dbReference type="EMBL" id="KN837838">
    <property type="protein sequence ID" value="KIJ23021.1"/>
    <property type="molecule type" value="Genomic_DNA"/>
</dbReference>
<dbReference type="Proteomes" id="UP000054279">
    <property type="component" value="Unassembled WGS sequence"/>
</dbReference>
<sequence length="179" mass="19955">MYLALRRTTLQAESSPEEPILISVVGGGDSHWGIILGTEDDSTDQGKSESERREELDAEIMQCCEKAEEMARIGEAVDLGCRWRSTWPISGRIPASSSHPQSKPAEEQKRKMGCKIADARTKLQELLQFKENLKNDYFEAATLLALIRCAPDEILARILLFAIPVPFDWNKTACCNSGL</sequence>
<feature type="compositionally biased region" description="Basic and acidic residues" evidence="1">
    <location>
        <begin position="44"/>
        <end position="55"/>
    </location>
</feature>
<evidence type="ECO:0000313" key="3">
    <source>
        <dbReference type="Proteomes" id="UP000054279"/>
    </source>
</evidence>
<gene>
    <name evidence="2" type="ORF">M422DRAFT_276488</name>
</gene>
<name>A0A0C9UC50_SPHS4</name>
<keyword evidence="3" id="KW-1185">Reference proteome</keyword>
<organism evidence="2 3">
    <name type="scientific">Sphaerobolus stellatus (strain SS14)</name>
    <dbReference type="NCBI Taxonomy" id="990650"/>
    <lineage>
        <taxon>Eukaryota</taxon>
        <taxon>Fungi</taxon>
        <taxon>Dikarya</taxon>
        <taxon>Basidiomycota</taxon>
        <taxon>Agaricomycotina</taxon>
        <taxon>Agaricomycetes</taxon>
        <taxon>Phallomycetidae</taxon>
        <taxon>Geastrales</taxon>
        <taxon>Sphaerobolaceae</taxon>
        <taxon>Sphaerobolus</taxon>
    </lineage>
</organism>
<proteinExistence type="predicted"/>